<dbReference type="PANTHER" id="PTHR14398">
    <property type="entry name" value="RNA RECOGNITION RRM/RNP DOMAIN"/>
    <property type="match status" value="1"/>
</dbReference>
<feature type="region of interest" description="Disordered" evidence="8">
    <location>
        <begin position="800"/>
        <end position="832"/>
    </location>
</feature>
<feature type="compositionally biased region" description="Acidic residues" evidence="8">
    <location>
        <begin position="823"/>
        <end position="832"/>
    </location>
</feature>
<dbReference type="InterPro" id="IPR035979">
    <property type="entry name" value="RBD_domain_sf"/>
</dbReference>
<dbReference type="InterPro" id="IPR002483">
    <property type="entry name" value="PWI_dom"/>
</dbReference>
<dbReference type="SMART" id="SM00360">
    <property type="entry name" value="RRM"/>
    <property type="match status" value="1"/>
</dbReference>
<feature type="compositionally biased region" description="Polar residues" evidence="8">
    <location>
        <begin position="581"/>
        <end position="601"/>
    </location>
</feature>
<evidence type="ECO:0000313" key="11">
    <source>
        <dbReference type="EMBL" id="KAF8480966.1"/>
    </source>
</evidence>
<dbReference type="PROSITE" id="PS50103">
    <property type="entry name" value="ZF_C3H1"/>
    <property type="match status" value="1"/>
</dbReference>
<keyword evidence="12" id="KW-1185">Reference proteome</keyword>
<evidence type="ECO:0000256" key="8">
    <source>
        <dbReference type="SAM" id="MobiDB-lite"/>
    </source>
</evidence>
<dbReference type="Gene3D" id="3.30.70.330">
    <property type="match status" value="1"/>
</dbReference>
<dbReference type="SUPFAM" id="SSF54928">
    <property type="entry name" value="RNA-binding domain, RBD"/>
    <property type="match status" value="1"/>
</dbReference>
<dbReference type="Pfam" id="PF01480">
    <property type="entry name" value="PWI"/>
    <property type="match status" value="1"/>
</dbReference>
<dbReference type="InterPro" id="IPR036855">
    <property type="entry name" value="Znf_CCCH_sf"/>
</dbReference>
<keyword evidence="2 7" id="KW-0863">Zinc-finger</keyword>
<dbReference type="GO" id="GO:0005634">
    <property type="term" value="C:nucleus"/>
    <property type="evidence" value="ECO:0007669"/>
    <property type="project" value="TreeGrafter"/>
</dbReference>
<name>A0A9P5T9H2_9AGAM</name>
<feature type="region of interest" description="Disordered" evidence="8">
    <location>
        <begin position="649"/>
        <end position="674"/>
    </location>
</feature>
<proteinExistence type="predicted"/>
<dbReference type="CDD" id="cd12257">
    <property type="entry name" value="RRM1_RBM26_like"/>
    <property type="match status" value="1"/>
</dbReference>
<reference evidence="11" key="2">
    <citation type="journal article" date="2020" name="Nat. Commun.">
        <title>Large-scale genome sequencing of mycorrhizal fungi provides insights into the early evolution of symbiotic traits.</title>
        <authorList>
            <person name="Miyauchi S."/>
            <person name="Kiss E."/>
            <person name="Kuo A."/>
            <person name="Drula E."/>
            <person name="Kohler A."/>
            <person name="Sanchez-Garcia M."/>
            <person name="Morin E."/>
            <person name="Andreopoulos B."/>
            <person name="Barry K.W."/>
            <person name="Bonito G."/>
            <person name="Buee M."/>
            <person name="Carver A."/>
            <person name="Chen C."/>
            <person name="Cichocki N."/>
            <person name="Clum A."/>
            <person name="Culley D."/>
            <person name="Crous P.W."/>
            <person name="Fauchery L."/>
            <person name="Girlanda M."/>
            <person name="Hayes R.D."/>
            <person name="Keri Z."/>
            <person name="LaButti K."/>
            <person name="Lipzen A."/>
            <person name="Lombard V."/>
            <person name="Magnuson J."/>
            <person name="Maillard F."/>
            <person name="Murat C."/>
            <person name="Nolan M."/>
            <person name="Ohm R.A."/>
            <person name="Pangilinan J."/>
            <person name="Pereira M.F."/>
            <person name="Perotto S."/>
            <person name="Peter M."/>
            <person name="Pfister S."/>
            <person name="Riley R."/>
            <person name="Sitrit Y."/>
            <person name="Stielow J.B."/>
            <person name="Szollosi G."/>
            <person name="Zifcakova L."/>
            <person name="Stursova M."/>
            <person name="Spatafora J.W."/>
            <person name="Tedersoo L."/>
            <person name="Vaario L.M."/>
            <person name="Yamada A."/>
            <person name="Yan M."/>
            <person name="Wang P."/>
            <person name="Xu J."/>
            <person name="Bruns T."/>
            <person name="Baldrian P."/>
            <person name="Vilgalys R."/>
            <person name="Dunand C."/>
            <person name="Henrissat B."/>
            <person name="Grigoriev I.V."/>
            <person name="Hibbett D."/>
            <person name="Nagy L.G."/>
            <person name="Martin F.M."/>
        </authorList>
    </citation>
    <scope>NUCLEOTIDE SEQUENCE</scope>
    <source>
        <strain evidence="11">Prilba</strain>
    </source>
</reference>
<feature type="compositionally biased region" description="Polar residues" evidence="8">
    <location>
        <begin position="326"/>
        <end position="341"/>
    </location>
</feature>
<feature type="region of interest" description="Disordered" evidence="8">
    <location>
        <begin position="496"/>
        <end position="538"/>
    </location>
</feature>
<dbReference type="EMBL" id="WHVB01000007">
    <property type="protein sequence ID" value="KAF8480966.1"/>
    <property type="molecule type" value="Genomic_DNA"/>
</dbReference>
<evidence type="ECO:0000259" key="9">
    <source>
        <dbReference type="PROSITE" id="PS50102"/>
    </source>
</evidence>
<feature type="compositionally biased region" description="Low complexity" evidence="8">
    <location>
        <begin position="522"/>
        <end position="538"/>
    </location>
</feature>
<reference evidence="11" key="1">
    <citation type="submission" date="2019-10" db="EMBL/GenBank/DDBJ databases">
        <authorList>
            <consortium name="DOE Joint Genome Institute"/>
            <person name="Kuo A."/>
            <person name="Miyauchi S."/>
            <person name="Kiss E."/>
            <person name="Drula E."/>
            <person name="Kohler A."/>
            <person name="Sanchez-Garcia M."/>
            <person name="Andreopoulos B."/>
            <person name="Barry K.W."/>
            <person name="Bonito G."/>
            <person name="Buee M."/>
            <person name="Carver A."/>
            <person name="Chen C."/>
            <person name="Cichocki N."/>
            <person name="Clum A."/>
            <person name="Culley D."/>
            <person name="Crous P.W."/>
            <person name="Fauchery L."/>
            <person name="Girlanda M."/>
            <person name="Hayes R."/>
            <person name="Keri Z."/>
            <person name="LaButti K."/>
            <person name="Lipzen A."/>
            <person name="Lombard V."/>
            <person name="Magnuson J."/>
            <person name="Maillard F."/>
            <person name="Morin E."/>
            <person name="Murat C."/>
            <person name="Nolan M."/>
            <person name="Ohm R."/>
            <person name="Pangilinan J."/>
            <person name="Pereira M."/>
            <person name="Perotto S."/>
            <person name="Peter M."/>
            <person name="Riley R."/>
            <person name="Sitrit Y."/>
            <person name="Stielow B."/>
            <person name="Szollosi G."/>
            <person name="Zifcakova L."/>
            <person name="Stursova M."/>
            <person name="Spatafora J.W."/>
            <person name="Tedersoo L."/>
            <person name="Vaario L.-M."/>
            <person name="Yamada A."/>
            <person name="Yan M."/>
            <person name="Wang P."/>
            <person name="Xu J."/>
            <person name="Bruns T."/>
            <person name="Baldrian P."/>
            <person name="Vilgalys R."/>
            <person name="Henrissat B."/>
            <person name="Grigoriev I.V."/>
            <person name="Hibbett D."/>
            <person name="Nagy L.G."/>
            <person name="Martin F.M."/>
        </authorList>
    </citation>
    <scope>NUCLEOTIDE SEQUENCE</scope>
    <source>
        <strain evidence="11">Prilba</strain>
    </source>
</reference>
<feature type="region of interest" description="Disordered" evidence="8">
    <location>
        <begin position="580"/>
        <end position="612"/>
    </location>
</feature>
<feature type="region of interest" description="Disordered" evidence="8">
    <location>
        <begin position="85"/>
        <end position="196"/>
    </location>
</feature>
<protein>
    <submittedName>
        <fullName evidence="11">Uncharacterized protein</fullName>
    </submittedName>
</protein>
<comment type="function">
    <text evidence="5">May be involved in the turnover of nuclear polyadenylated (pA+) RNA.</text>
</comment>
<dbReference type="SUPFAM" id="SSF90229">
    <property type="entry name" value="CCCH zinc finger"/>
    <property type="match status" value="1"/>
</dbReference>
<accession>A0A9P5T9H2</accession>
<dbReference type="InterPro" id="IPR045137">
    <property type="entry name" value="RBM26/27"/>
</dbReference>
<gene>
    <name evidence="11" type="ORF">DFH94DRAFT_436688</name>
</gene>
<evidence type="ECO:0000256" key="4">
    <source>
        <dbReference type="ARBA" id="ARBA00022884"/>
    </source>
</evidence>
<evidence type="ECO:0000256" key="2">
    <source>
        <dbReference type="ARBA" id="ARBA00022771"/>
    </source>
</evidence>
<dbReference type="OrthoDB" id="443401at2759"/>
<dbReference type="PROSITE" id="PS50102">
    <property type="entry name" value="RRM"/>
    <property type="match status" value="1"/>
</dbReference>
<evidence type="ECO:0000256" key="6">
    <source>
        <dbReference type="PROSITE-ProRule" id="PRU00176"/>
    </source>
</evidence>
<feature type="compositionally biased region" description="Basic and acidic residues" evidence="8">
    <location>
        <begin position="800"/>
        <end position="814"/>
    </location>
</feature>
<evidence type="ECO:0000256" key="7">
    <source>
        <dbReference type="PROSITE-ProRule" id="PRU00723"/>
    </source>
</evidence>
<feature type="domain" description="C3H1-type" evidence="10">
    <location>
        <begin position="196"/>
        <end position="224"/>
    </location>
</feature>
<comment type="caution">
    <text evidence="11">The sequence shown here is derived from an EMBL/GenBank/DDBJ whole genome shotgun (WGS) entry which is preliminary data.</text>
</comment>
<dbReference type="Pfam" id="PF00642">
    <property type="entry name" value="zf-CCCH"/>
    <property type="match status" value="1"/>
</dbReference>
<evidence type="ECO:0000313" key="12">
    <source>
        <dbReference type="Proteomes" id="UP000759537"/>
    </source>
</evidence>
<evidence type="ECO:0000256" key="5">
    <source>
        <dbReference type="ARBA" id="ARBA00043866"/>
    </source>
</evidence>
<dbReference type="PANTHER" id="PTHR14398:SF0">
    <property type="entry name" value="ZINC FINGER PROTEIN SWM"/>
    <property type="match status" value="1"/>
</dbReference>
<dbReference type="InterPro" id="IPR000504">
    <property type="entry name" value="RRM_dom"/>
</dbReference>
<feature type="zinc finger region" description="C3H1-type" evidence="7">
    <location>
        <begin position="196"/>
        <end position="224"/>
    </location>
</feature>
<evidence type="ECO:0000259" key="10">
    <source>
        <dbReference type="PROSITE" id="PS50103"/>
    </source>
</evidence>
<dbReference type="SMART" id="SM00356">
    <property type="entry name" value="ZnF_C3H1"/>
    <property type="match status" value="1"/>
</dbReference>
<evidence type="ECO:0000256" key="1">
    <source>
        <dbReference type="ARBA" id="ARBA00022723"/>
    </source>
</evidence>
<dbReference type="GO" id="GO:0008270">
    <property type="term" value="F:zinc ion binding"/>
    <property type="evidence" value="ECO:0007669"/>
    <property type="project" value="UniProtKB-KW"/>
</dbReference>
<feature type="compositionally biased region" description="Basic and acidic residues" evidence="8">
    <location>
        <begin position="121"/>
        <end position="131"/>
    </location>
</feature>
<dbReference type="AlphaFoldDB" id="A0A9P5T9H2"/>
<feature type="region of interest" description="Disordered" evidence="8">
    <location>
        <begin position="266"/>
        <end position="300"/>
    </location>
</feature>
<feature type="region of interest" description="Disordered" evidence="8">
    <location>
        <begin position="318"/>
        <end position="393"/>
    </location>
</feature>
<dbReference type="Gene3D" id="1.20.1390.10">
    <property type="entry name" value="PWI domain"/>
    <property type="match status" value="1"/>
</dbReference>
<dbReference type="GO" id="GO:0003723">
    <property type="term" value="F:RNA binding"/>
    <property type="evidence" value="ECO:0007669"/>
    <property type="project" value="UniProtKB-UniRule"/>
</dbReference>
<organism evidence="11 12">
    <name type="scientific">Russula ochroleuca</name>
    <dbReference type="NCBI Taxonomy" id="152965"/>
    <lineage>
        <taxon>Eukaryota</taxon>
        <taxon>Fungi</taxon>
        <taxon>Dikarya</taxon>
        <taxon>Basidiomycota</taxon>
        <taxon>Agaricomycotina</taxon>
        <taxon>Agaricomycetes</taxon>
        <taxon>Russulales</taxon>
        <taxon>Russulaceae</taxon>
        <taxon>Russula</taxon>
    </lineage>
</organism>
<evidence type="ECO:0000256" key="3">
    <source>
        <dbReference type="ARBA" id="ARBA00022833"/>
    </source>
</evidence>
<dbReference type="InterPro" id="IPR000571">
    <property type="entry name" value="Znf_CCCH"/>
</dbReference>
<keyword evidence="4 6" id="KW-0694">RNA-binding</keyword>
<sequence length="832" mass="88784">MIFDASTADHLKPWLTKTLEPICDADPSALADYILALLKHNGPEAELRKELAAQLDEFLEKEGPPFLDTLFTALRTKSYLPYNSPPPPPAPLLPADNGIPIPLDAIIPSGSSSPPERSRKRQSEYAEDIRPPKGPRVSQDGSFSRHGPHRGPGWSNGNWSGGPGRPNFGGSPDDVNGAMVPRMNGRGPPTQYHPPDQRRGICRDYYNNGYCGRGAFCKYSHGEDALVPGVFPMGPPQIPGNMFMPMFPPGMPFIGPPAAYDPHEALDMRPGAPSGPMGRAQRGTILPRANGDSQPLPLHASGELPVIQDLTPAVFNDESAQEPNKPVQSQQSHDTQPNGISAPTPPATNMEADVHMSSPPSYPSRPHRGSQNSPARGRGGRPGVFGGEVQRFHPERRDKTLVVEKIPEDKLSLDSVNSWFKRFGTVTNVAVDATSAKALVSFSTHEEAHAAWKTEDAVFGNRFVKVFWHRPMEGQGLAGQRALAASAPIVASVTARVQTQAGPTPDAVPADTSSPAPPGPGPKKISSAPSNPSASALAARQKLLEQQIAEQKALMEKLNTASADEKKDIFAQLRKLGQEMKATSSQATVVPSKRPSSSMTQPEDREAKERERLDKELELHSAAVDGEESTEALQAKLAKLKAEAASLGIDPSAEPAPTYPYRGRGRGRGRGFYRGGARGGAVRASMKLDNRSKKLLIKDVGSDSVQAVRDWYEAGGQVDAVETLESGDVVVTFRTRAAAEQGLAKGSSIPLAGQKQISWYNGLSTTVPGASGTMAATPSKAGSTTLSGAPASELSEDAYGRERHPGVLSPHDDEPAVSGWGGYEDEDGMGML</sequence>
<feature type="domain" description="RRM" evidence="9">
    <location>
        <begin position="399"/>
        <end position="471"/>
    </location>
</feature>
<keyword evidence="3 7" id="KW-0862">Zinc</keyword>
<dbReference type="InterPro" id="IPR012677">
    <property type="entry name" value="Nucleotide-bd_a/b_plait_sf"/>
</dbReference>
<dbReference type="Proteomes" id="UP000759537">
    <property type="component" value="Unassembled WGS sequence"/>
</dbReference>
<keyword evidence="1 7" id="KW-0479">Metal-binding</keyword>
<feature type="compositionally biased region" description="Basic and acidic residues" evidence="8">
    <location>
        <begin position="602"/>
        <end position="612"/>
    </location>
</feature>